<dbReference type="InterPro" id="IPR000835">
    <property type="entry name" value="HTH_MarR-typ"/>
</dbReference>
<dbReference type="InterPro" id="IPR036388">
    <property type="entry name" value="WH-like_DNA-bd_sf"/>
</dbReference>
<comment type="caution">
    <text evidence="5">The sequence shown here is derived from an EMBL/GenBank/DDBJ whole genome shotgun (WGS) entry which is preliminary data.</text>
</comment>
<dbReference type="PANTHER" id="PTHR33164">
    <property type="entry name" value="TRANSCRIPTIONAL REGULATOR, MARR FAMILY"/>
    <property type="match status" value="1"/>
</dbReference>
<dbReference type="EMBL" id="BMJQ01000014">
    <property type="protein sequence ID" value="GGF36372.1"/>
    <property type="molecule type" value="Genomic_DNA"/>
</dbReference>
<dbReference type="InterPro" id="IPR039422">
    <property type="entry name" value="MarR/SlyA-like"/>
</dbReference>
<sequence length="165" mass="17974">MLLDVDPAVSPDRESAVAEDDRLQLRLWLRLLTCTELIEDQVRGRLRTEFQTTLPRFDVLAQLDRAPDGLTLSALSSRLMVSNGNVTGLVDAMARDGLVARRANPADGRSALIQATAAGARLFAAMAPTHQAWIDGLMAGLTRAEMVLLLELLGKLKQSVRERAA</sequence>
<evidence type="ECO:0000256" key="2">
    <source>
        <dbReference type="ARBA" id="ARBA00023125"/>
    </source>
</evidence>
<dbReference type="GO" id="GO:0003700">
    <property type="term" value="F:DNA-binding transcription factor activity"/>
    <property type="evidence" value="ECO:0007669"/>
    <property type="project" value="InterPro"/>
</dbReference>
<dbReference type="Pfam" id="PF12802">
    <property type="entry name" value="MarR_2"/>
    <property type="match status" value="1"/>
</dbReference>
<dbReference type="PANTHER" id="PTHR33164:SF43">
    <property type="entry name" value="HTH-TYPE TRANSCRIPTIONAL REPRESSOR YETL"/>
    <property type="match status" value="1"/>
</dbReference>
<dbReference type="PROSITE" id="PS01117">
    <property type="entry name" value="HTH_MARR_1"/>
    <property type="match status" value="1"/>
</dbReference>
<reference evidence="5" key="2">
    <citation type="submission" date="2020-09" db="EMBL/GenBank/DDBJ databases">
        <authorList>
            <person name="Sun Q."/>
            <person name="Zhou Y."/>
        </authorList>
    </citation>
    <scope>NUCLEOTIDE SEQUENCE</scope>
    <source>
        <strain evidence="5">CGMCC 1.15725</strain>
    </source>
</reference>
<keyword evidence="3" id="KW-0804">Transcription</keyword>
<dbReference type="InterPro" id="IPR023187">
    <property type="entry name" value="Tscrpt_reg_MarR-type_CS"/>
</dbReference>
<accession>A0A8J2YXK7</accession>
<dbReference type="RefSeq" id="WP_189050624.1">
    <property type="nucleotide sequence ID" value="NZ_BMJQ01000014.1"/>
</dbReference>
<evidence type="ECO:0000259" key="4">
    <source>
        <dbReference type="PROSITE" id="PS50995"/>
    </source>
</evidence>
<name>A0A8J2YXK7_9PROT</name>
<dbReference type="PROSITE" id="PS50995">
    <property type="entry name" value="HTH_MARR_2"/>
    <property type="match status" value="1"/>
</dbReference>
<dbReference type="AlphaFoldDB" id="A0A8J2YXK7"/>
<dbReference type="PRINTS" id="PR00598">
    <property type="entry name" value="HTHMARR"/>
</dbReference>
<feature type="domain" description="HTH marR-type" evidence="4">
    <location>
        <begin position="24"/>
        <end position="158"/>
    </location>
</feature>
<keyword evidence="6" id="KW-1185">Reference proteome</keyword>
<evidence type="ECO:0000256" key="1">
    <source>
        <dbReference type="ARBA" id="ARBA00023015"/>
    </source>
</evidence>
<proteinExistence type="predicted"/>
<dbReference type="InterPro" id="IPR036390">
    <property type="entry name" value="WH_DNA-bd_sf"/>
</dbReference>
<reference evidence="5" key="1">
    <citation type="journal article" date="2014" name="Int. J. Syst. Evol. Microbiol.">
        <title>Complete genome sequence of Corynebacterium casei LMG S-19264T (=DSM 44701T), isolated from a smear-ripened cheese.</title>
        <authorList>
            <consortium name="US DOE Joint Genome Institute (JGI-PGF)"/>
            <person name="Walter F."/>
            <person name="Albersmeier A."/>
            <person name="Kalinowski J."/>
            <person name="Ruckert C."/>
        </authorList>
    </citation>
    <scope>NUCLEOTIDE SEQUENCE</scope>
    <source>
        <strain evidence="5">CGMCC 1.15725</strain>
    </source>
</reference>
<dbReference type="Gene3D" id="1.10.10.10">
    <property type="entry name" value="Winged helix-like DNA-binding domain superfamily/Winged helix DNA-binding domain"/>
    <property type="match status" value="1"/>
</dbReference>
<organism evidence="5 6">
    <name type="scientific">Aliidongia dinghuensis</name>
    <dbReference type="NCBI Taxonomy" id="1867774"/>
    <lineage>
        <taxon>Bacteria</taxon>
        <taxon>Pseudomonadati</taxon>
        <taxon>Pseudomonadota</taxon>
        <taxon>Alphaproteobacteria</taxon>
        <taxon>Rhodospirillales</taxon>
        <taxon>Dongiaceae</taxon>
        <taxon>Aliidongia</taxon>
    </lineage>
</organism>
<evidence type="ECO:0000313" key="5">
    <source>
        <dbReference type="EMBL" id="GGF36372.1"/>
    </source>
</evidence>
<evidence type="ECO:0000313" key="6">
    <source>
        <dbReference type="Proteomes" id="UP000646365"/>
    </source>
</evidence>
<dbReference type="GO" id="GO:0003677">
    <property type="term" value="F:DNA binding"/>
    <property type="evidence" value="ECO:0007669"/>
    <property type="project" value="UniProtKB-KW"/>
</dbReference>
<dbReference type="SMART" id="SM00347">
    <property type="entry name" value="HTH_MARR"/>
    <property type="match status" value="1"/>
</dbReference>
<keyword evidence="2" id="KW-0238">DNA-binding</keyword>
<protein>
    <submittedName>
        <fullName evidence="5">MarR family transcriptional regulator</fullName>
    </submittedName>
</protein>
<dbReference type="SUPFAM" id="SSF46785">
    <property type="entry name" value="Winged helix' DNA-binding domain"/>
    <property type="match status" value="1"/>
</dbReference>
<dbReference type="Proteomes" id="UP000646365">
    <property type="component" value="Unassembled WGS sequence"/>
</dbReference>
<keyword evidence="1" id="KW-0805">Transcription regulation</keyword>
<gene>
    <name evidence="5" type="ORF">GCM10011611_48550</name>
</gene>
<evidence type="ECO:0000256" key="3">
    <source>
        <dbReference type="ARBA" id="ARBA00023163"/>
    </source>
</evidence>
<dbReference type="GO" id="GO:0006950">
    <property type="term" value="P:response to stress"/>
    <property type="evidence" value="ECO:0007669"/>
    <property type="project" value="TreeGrafter"/>
</dbReference>